<proteinExistence type="predicted"/>
<protein>
    <submittedName>
        <fullName evidence="2">c-Myc-binding protein</fullName>
    </submittedName>
</protein>
<sequence>MKITQLMYINEITGLSCRGNECFLSYGEMLCLTGRPVPTARLWDKLQKDGYIEFPDKTGCMDGTCRLTQQSFTPRKSVYDLSRTDSAGTVKAATITVEQFPRPTAIEGHKVRGLMAVTQPRMPSNTAEALTLAGVLDTAGQIALALGVIRLVYDDTLPVADDDAARLRDELAQTQAYYQTLQENYDGYVQTLEQSLREWETRCPQEDVEKRAFPLPDDYTSRLEKALKGFRVCLAGGSALWHDKVRTRFPHWMILESKHFDIQKLQGADILIINTNHTGHALVRKACQQAASQGTLVCYTSRYNLNAVAADVLYALGE</sequence>
<name>A0A2S0M8X2_MEGEL</name>
<dbReference type="OrthoDB" id="1625520at2"/>
<dbReference type="Proteomes" id="UP000238358">
    <property type="component" value="Chromosome"/>
</dbReference>
<accession>A0A2S0M8X2</accession>
<dbReference type="AlphaFoldDB" id="A0A2S0M8X2"/>
<evidence type="ECO:0000256" key="1">
    <source>
        <dbReference type="SAM" id="Coils"/>
    </source>
</evidence>
<evidence type="ECO:0000313" key="3">
    <source>
        <dbReference type="Proteomes" id="UP000238358"/>
    </source>
</evidence>
<feature type="coiled-coil region" evidence="1">
    <location>
        <begin position="164"/>
        <end position="198"/>
    </location>
</feature>
<gene>
    <name evidence="2" type="ORF">C6Y28_09985</name>
</gene>
<evidence type="ECO:0000313" key="2">
    <source>
        <dbReference type="EMBL" id="AVO27921.1"/>
    </source>
</evidence>
<reference evidence="2 3" key="1">
    <citation type="journal article" date="2018" name="Genome Announc.">
        <title>Complete genomes of two Megasphaera elsdenii strains, NCIMB 702410 and ATCC 25940.</title>
        <authorList>
            <person name="Hatmaker E.A."/>
            <person name="O'Dell K."/>
            <person name="Riley L.A."/>
            <person name="Klingeman D.M."/>
            <person name="Guss A.M."/>
        </authorList>
    </citation>
    <scope>NUCLEOTIDE SEQUENCE [LARGE SCALE GENOMIC DNA]</scope>
    <source>
        <strain evidence="2 3">NCIMB702410</strain>
    </source>
</reference>
<dbReference type="EMBL" id="CP027569">
    <property type="protein sequence ID" value="AVO27921.1"/>
    <property type="molecule type" value="Genomic_DNA"/>
</dbReference>
<dbReference type="RefSeq" id="WP_027895636.1">
    <property type="nucleotide sequence ID" value="NZ_CP027569.1"/>
</dbReference>
<organism evidence="2 3">
    <name type="scientific">Megasphaera elsdenii</name>
    <dbReference type="NCBI Taxonomy" id="907"/>
    <lineage>
        <taxon>Bacteria</taxon>
        <taxon>Bacillati</taxon>
        <taxon>Bacillota</taxon>
        <taxon>Negativicutes</taxon>
        <taxon>Veillonellales</taxon>
        <taxon>Veillonellaceae</taxon>
        <taxon>Megasphaera</taxon>
    </lineage>
</organism>
<keyword evidence="1" id="KW-0175">Coiled coil</keyword>